<organism evidence="1 2">
    <name type="scientific">Parathielavia appendiculata</name>
    <dbReference type="NCBI Taxonomy" id="2587402"/>
    <lineage>
        <taxon>Eukaryota</taxon>
        <taxon>Fungi</taxon>
        <taxon>Dikarya</taxon>
        <taxon>Ascomycota</taxon>
        <taxon>Pezizomycotina</taxon>
        <taxon>Sordariomycetes</taxon>
        <taxon>Sordariomycetidae</taxon>
        <taxon>Sordariales</taxon>
        <taxon>Chaetomiaceae</taxon>
        <taxon>Parathielavia</taxon>
    </lineage>
</organism>
<keyword evidence="2" id="KW-1185">Reference proteome</keyword>
<dbReference type="Proteomes" id="UP001302602">
    <property type="component" value="Unassembled WGS sequence"/>
</dbReference>
<sequence length="163" mass="18273">MDSGAALAVKLTDEEWHDILPRDAVLTIVITGGHCDTATEWKRDSRTAMVVRLEDIDRALSRVARTYRATSFASRATLHTAMRASSETLDAATRHLREAYTILLLADIKTYVEGMRQVVEDRNQVNSSICQYASRAAYCAAEQLKVLEAWLGEEEIDIIDDKI</sequence>
<proteinExistence type="predicted"/>
<dbReference type="AlphaFoldDB" id="A0AAN6Z9H6"/>
<dbReference type="RefSeq" id="XP_062653005.1">
    <property type="nucleotide sequence ID" value="XM_062797322.1"/>
</dbReference>
<comment type="caution">
    <text evidence="1">The sequence shown here is derived from an EMBL/GenBank/DDBJ whole genome shotgun (WGS) entry which is preliminary data.</text>
</comment>
<evidence type="ECO:0000313" key="1">
    <source>
        <dbReference type="EMBL" id="KAK4129234.1"/>
    </source>
</evidence>
<dbReference type="GeneID" id="87834089"/>
<protein>
    <submittedName>
        <fullName evidence="1">Uncharacterized protein</fullName>
    </submittedName>
</protein>
<dbReference type="EMBL" id="MU853223">
    <property type="protein sequence ID" value="KAK4129234.1"/>
    <property type="molecule type" value="Genomic_DNA"/>
</dbReference>
<accession>A0AAN6Z9H6</accession>
<evidence type="ECO:0000313" key="2">
    <source>
        <dbReference type="Proteomes" id="UP001302602"/>
    </source>
</evidence>
<gene>
    <name evidence="1" type="ORF">N657DRAFT_696935</name>
</gene>
<reference evidence="1" key="1">
    <citation type="journal article" date="2023" name="Mol. Phylogenet. Evol.">
        <title>Genome-scale phylogeny and comparative genomics of the fungal order Sordariales.</title>
        <authorList>
            <person name="Hensen N."/>
            <person name="Bonometti L."/>
            <person name="Westerberg I."/>
            <person name="Brannstrom I.O."/>
            <person name="Guillou S."/>
            <person name="Cros-Aarteil S."/>
            <person name="Calhoun S."/>
            <person name="Haridas S."/>
            <person name="Kuo A."/>
            <person name="Mondo S."/>
            <person name="Pangilinan J."/>
            <person name="Riley R."/>
            <person name="LaButti K."/>
            <person name="Andreopoulos B."/>
            <person name="Lipzen A."/>
            <person name="Chen C."/>
            <person name="Yan M."/>
            <person name="Daum C."/>
            <person name="Ng V."/>
            <person name="Clum A."/>
            <person name="Steindorff A."/>
            <person name="Ohm R.A."/>
            <person name="Martin F."/>
            <person name="Silar P."/>
            <person name="Natvig D.O."/>
            <person name="Lalanne C."/>
            <person name="Gautier V."/>
            <person name="Ament-Velasquez S.L."/>
            <person name="Kruys A."/>
            <person name="Hutchinson M.I."/>
            <person name="Powell A.J."/>
            <person name="Barry K."/>
            <person name="Miller A.N."/>
            <person name="Grigoriev I.V."/>
            <person name="Debuchy R."/>
            <person name="Gladieux P."/>
            <person name="Hiltunen Thoren M."/>
            <person name="Johannesson H."/>
        </authorList>
    </citation>
    <scope>NUCLEOTIDE SEQUENCE</scope>
    <source>
        <strain evidence="1">CBS 731.68</strain>
    </source>
</reference>
<name>A0AAN6Z9H6_9PEZI</name>
<reference evidence="1" key="2">
    <citation type="submission" date="2023-05" db="EMBL/GenBank/DDBJ databases">
        <authorList>
            <consortium name="Lawrence Berkeley National Laboratory"/>
            <person name="Steindorff A."/>
            <person name="Hensen N."/>
            <person name="Bonometti L."/>
            <person name="Westerberg I."/>
            <person name="Brannstrom I.O."/>
            <person name="Guillou S."/>
            <person name="Cros-Aarteil S."/>
            <person name="Calhoun S."/>
            <person name="Haridas S."/>
            <person name="Kuo A."/>
            <person name="Mondo S."/>
            <person name="Pangilinan J."/>
            <person name="Riley R."/>
            <person name="Labutti K."/>
            <person name="Andreopoulos B."/>
            <person name="Lipzen A."/>
            <person name="Chen C."/>
            <person name="Yanf M."/>
            <person name="Daum C."/>
            <person name="Ng V."/>
            <person name="Clum A."/>
            <person name="Ohm R."/>
            <person name="Martin F."/>
            <person name="Silar P."/>
            <person name="Natvig D."/>
            <person name="Lalanne C."/>
            <person name="Gautier V."/>
            <person name="Ament-Velasquez S.L."/>
            <person name="Kruys A."/>
            <person name="Hutchinson M.I."/>
            <person name="Powell A.J."/>
            <person name="Barry K."/>
            <person name="Miller A.N."/>
            <person name="Grigoriev I.V."/>
            <person name="Debuchy R."/>
            <person name="Gladieux P."/>
            <person name="Thoren M.H."/>
            <person name="Johannesson H."/>
        </authorList>
    </citation>
    <scope>NUCLEOTIDE SEQUENCE</scope>
    <source>
        <strain evidence="1">CBS 731.68</strain>
    </source>
</reference>